<gene>
    <name evidence="2" type="ORF">LSH36_683g03061</name>
</gene>
<proteinExistence type="predicted"/>
<evidence type="ECO:0000313" key="2">
    <source>
        <dbReference type="EMBL" id="KAK2145378.1"/>
    </source>
</evidence>
<dbReference type="EMBL" id="JAODUP010000685">
    <property type="protein sequence ID" value="KAK2145378.1"/>
    <property type="molecule type" value="Genomic_DNA"/>
</dbReference>
<organism evidence="2 3">
    <name type="scientific">Paralvinella palmiformis</name>
    <dbReference type="NCBI Taxonomy" id="53620"/>
    <lineage>
        <taxon>Eukaryota</taxon>
        <taxon>Metazoa</taxon>
        <taxon>Spiralia</taxon>
        <taxon>Lophotrochozoa</taxon>
        <taxon>Annelida</taxon>
        <taxon>Polychaeta</taxon>
        <taxon>Sedentaria</taxon>
        <taxon>Canalipalpata</taxon>
        <taxon>Terebellida</taxon>
        <taxon>Terebelliformia</taxon>
        <taxon>Alvinellidae</taxon>
        <taxon>Paralvinella</taxon>
    </lineage>
</organism>
<evidence type="ECO:0000313" key="3">
    <source>
        <dbReference type="Proteomes" id="UP001208570"/>
    </source>
</evidence>
<protein>
    <submittedName>
        <fullName evidence="2">Uncharacterized protein</fullName>
    </submittedName>
</protein>
<evidence type="ECO:0000256" key="1">
    <source>
        <dbReference type="SAM" id="MobiDB-lite"/>
    </source>
</evidence>
<feature type="region of interest" description="Disordered" evidence="1">
    <location>
        <begin position="81"/>
        <end position="103"/>
    </location>
</feature>
<name>A0AAD9J3F8_9ANNE</name>
<keyword evidence="3" id="KW-1185">Reference proteome</keyword>
<sequence>MEKTPVDDECCSKTQTKYWAWKKYKSTGSYEDYEKYVRKRNASQNLSNKLRRKFEKLIVKEAKTRPKSFWTYVKNQTKSREGLSPLMTERGDMTSTDTGRHKS</sequence>
<accession>A0AAD9J3F8</accession>
<dbReference type="Proteomes" id="UP001208570">
    <property type="component" value="Unassembled WGS sequence"/>
</dbReference>
<comment type="caution">
    <text evidence="2">The sequence shown here is derived from an EMBL/GenBank/DDBJ whole genome shotgun (WGS) entry which is preliminary data.</text>
</comment>
<reference evidence="2" key="1">
    <citation type="journal article" date="2023" name="Mol. Biol. Evol.">
        <title>Third-Generation Sequencing Reveals the Adaptive Role of the Epigenome in Three Deep-Sea Polychaetes.</title>
        <authorList>
            <person name="Perez M."/>
            <person name="Aroh O."/>
            <person name="Sun Y."/>
            <person name="Lan Y."/>
            <person name="Juniper S.K."/>
            <person name="Young C.R."/>
            <person name="Angers B."/>
            <person name="Qian P.Y."/>
        </authorList>
    </citation>
    <scope>NUCLEOTIDE SEQUENCE</scope>
    <source>
        <strain evidence="2">P08H-3</strain>
    </source>
</reference>
<dbReference type="AlphaFoldDB" id="A0AAD9J3F8"/>